<dbReference type="RefSeq" id="WP_212700366.1">
    <property type="nucleotide sequence ID" value="NZ_JADMKU010000004.1"/>
</dbReference>
<dbReference type="Proteomes" id="UP001195941">
    <property type="component" value="Unassembled WGS sequence"/>
</dbReference>
<evidence type="ECO:0000313" key="2">
    <source>
        <dbReference type="Proteomes" id="UP001195941"/>
    </source>
</evidence>
<protein>
    <recommendedName>
        <fullName evidence="3">DUF4926 domain-containing protein</fullName>
    </recommendedName>
</protein>
<keyword evidence="2" id="KW-1185">Reference proteome</keyword>
<accession>A0ABS5HPW8</accession>
<reference evidence="1 2" key="1">
    <citation type="journal article" date="2021" name="Arch. Microbiol.">
        <title>Thalassobius aquimarinus sp. nov., isolated from the Sea of Japan seashore.</title>
        <authorList>
            <person name="Kurilenko V.V."/>
            <person name="Romanenko L.A."/>
            <person name="Chernysheva N.Y."/>
            <person name="Velansky P.V."/>
            <person name="Tekutyeva L.A."/>
            <person name="Isaeva M.P."/>
            <person name="Mikhailov V.V."/>
        </authorList>
    </citation>
    <scope>NUCLEOTIDE SEQUENCE [LARGE SCALE GENOMIC DNA]</scope>
    <source>
        <strain evidence="1 2">KMM 8518</strain>
    </source>
</reference>
<proteinExistence type="predicted"/>
<gene>
    <name evidence="1" type="ORF">IT775_06955</name>
</gene>
<organism evidence="1 2">
    <name type="scientific">Thalassovita aquimarina</name>
    <dbReference type="NCBI Taxonomy" id="2785917"/>
    <lineage>
        <taxon>Bacteria</taxon>
        <taxon>Pseudomonadati</taxon>
        <taxon>Pseudomonadota</taxon>
        <taxon>Alphaproteobacteria</taxon>
        <taxon>Rhodobacterales</taxon>
        <taxon>Roseobacteraceae</taxon>
        <taxon>Thalassovita</taxon>
    </lineage>
</organism>
<dbReference type="EMBL" id="JADMKU010000004">
    <property type="protein sequence ID" value="MBR9650857.1"/>
    <property type="molecule type" value="Genomic_DNA"/>
</dbReference>
<name>A0ABS5HPW8_9RHOB</name>
<sequence>MFEYDKNLLGELKFEMLYPAEGDSSVLEVSEDSVGDFLHVILSGDGQLIFSFFSKSAVNLTDEQFCQIRERAKVNLSLTDMSLFGE</sequence>
<evidence type="ECO:0008006" key="3">
    <source>
        <dbReference type="Google" id="ProtNLM"/>
    </source>
</evidence>
<evidence type="ECO:0000313" key="1">
    <source>
        <dbReference type="EMBL" id="MBR9650857.1"/>
    </source>
</evidence>
<comment type="caution">
    <text evidence="1">The sequence shown here is derived from an EMBL/GenBank/DDBJ whole genome shotgun (WGS) entry which is preliminary data.</text>
</comment>